<dbReference type="InterPro" id="IPR012338">
    <property type="entry name" value="Beta-lactam/transpept-like"/>
</dbReference>
<organism evidence="11 12">
    <name type="scientific">Microbacterium marinilacus</name>
    <dbReference type="NCBI Taxonomy" id="415209"/>
    <lineage>
        <taxon>Bacteria</taxon>
        <taxon>Bacillati</taxon>
        <taxon>Actinomycetota</taxon>
        <taxon>Actinomycetes</taxon>
        <taxon>Micrococcales</taxon>
        <taxon>Microbacteriaceae</taxon>
        <taxon>Microbacterium</taxon>
    </lineage>
</organism>
<dbReference type="InterPro" id="IPR050396">
    <property type="entry name" value="Glycosyltr_51/Transpeptidase"/>
</dbReference>
<keyword evidence="2" id="KW-0645">Protease</keyword>
<comment type="catalytic activity">
    <reaction evidence="7">
        <text>Preferential cleavage: (Ac)2-L-Lys-D-Ala-|-D-Ala. Also transpeptidation of peptidyl-alanyl moieties that are N-acyl substituents of D-alanine.</text>
        <dbReference type="EC" id="3.4.16.4"/>
    </reaction>
</comment>
<feature type="region of interest" description="Disordered" evidence="9">
    <location>
        <begin position="817"/>
        <end position="844"/>
    </location>
</feature>
<dbReference type="InterPro" id="IPR005543">
    <property type="entry name" value="PASTA_dom"/>
</dbReference>
<name>A0ABP7BER3_9MICO</name>
<keyword evidence="4" id="KW-0808">Transferase</keyword>
<evidence type="ECO:0000256" key="5">
    <source>
        <dbReference type="ARBA" id="ARBA00022801"/>
    </source>
</evidence>
<dbReference type="SUPFAM" id="SSF56601">
    <property type="entry name" value="beta-lactamase/transpeptidase-like"/>
    <property type="match status" value="1"/>
</dbReference>
<dbReference type="Pfam" id="PF03793">
    <property type="entry name" value="PASTA"/>
    <property type="match status" value="2"/>
</dbReference>
<dbReference type="Proteomes" id="UP001410795">
    <property type="component" value="Unassembled WGS sequence"/>
</dbReference>
<dbReference type="PANTHER" id="PTHR32282">
    <property type="entry name" value="BINDING PROTEIN TRANSPEPTIDASE, PUTATIVE-RELATED"/>
    <property type="match status" value="1"/>
</dbReference>
<evidence type="ECO:0000259" key="10">
    <source>
        <dbReference type="PROSITE" id="PS51178"/>
    </source>
</evidence>
<comment type="caution">
    <text evidence="11">The sequence shown here is derived from an EMBL/GenBank/DDBJ whole genome shotgun (WGS) entry which is preliminary data.</text>
</comment>
<evidence type="ECO:0000256" key="2">
    <source>
        <dbReference type="ARBA" id="ARBA00022670"/>
    </source>
</evidence>
<keyword evidence="6" id="KW-0511">Multifunctional enzyme</keyword>
<dbReference type="Pfam" id="PF00905">
    <property type="entry name" value="Transpeptidase"/>
    <property type="match status" value="1"/>
</dbReference>
<evidence type="ECO:0000256" key="9">
    <source>
        <dbReference type="SAM" id="MobiDB-lite"/>
    </source>
</evidence>
<feature type="domain" description="PASTA" evidence="10">
    <location>
        <begin position="788"/>
        <end position="855"/>
    </location>
</feature>
<keyword evidence="12" id="KW-1185">Reference proteome</keyword>
<evidence type="ECO:0000256" key="6">
    <source>
        <dbReference type="ARBA" id="ARBA00023268"/>
    </source>
</evidence>
<sequence length="859" mass="90611">MLGGVLGLVGLSAAAGVLVTAAVTPAIAVSGYAASSAISLFDNLPSNLEVDQPMLPSTIYVDDPNSDEPYALATFYDQNRDPVEYDEVSSLVYDALLSSEDPRYYEHGGIDLLGTTTALVNNLRSGSTRGGSSISQQYVKNVLIQECEQDSEGATAEEIQAAQAACYLEATNSDGAEGIGRKLQEMRFAIAIEKKYSKEQILLGYLNIANFGGVTYGIEAAAQYYFGVSAKDVSLTQAATLAGIVQNPNYYRIDVKDGSYTQSDGTRINGEADGWAETKDRRNYVLTRMYEDGKITEAEYKEAHASPVEPDINPREKGCSTAGGSAYFCKYVQAVIENDPDLGPELLRRGGLEIYTTLDMSVQLPAEQAMTEYAPAYVDGMDFGATGITLEADTGRILAMVQNTKFNESAEAGQGETSLVYAADYEYGRSSGFALGSTFKVFTLLDWLEQGHSIRETLNGVNRNAFEGFNCDGSPIPQGSRIANFNNVSGYTGTVQSFTRDSLNSGFLAMGAKLNLCDILRVADRLDVPTGYGEKISEMANFQNPFGLLGSANIAPLAMASVYATIANNGSQCTPTAIERIVGPDGEEEPLPESTCEQKLSPEVAATAASALASVMNGGGTGALARNNDGIPVIGKTGTNEKDQTALVETSTKATTFVWIGNASSIDTDGDGQGDYKADLFQTWANGRLIKDIRFGLARDIQAAANAAYPGGQFPPADPNLSRQVLTDLPSVIGQTVDQATWTLRNAGFSVVVGDPVAGTQDEGLIEAQDPGAGRVAGGTTVTISPSNGEGTTVPDVQGQSLRDALDAVSDAGLNAERGECSEDGNSGAGRATGTSPGADTVLSRGDTVTVDYVRKSCD</sequence>
<accession>A0ABP7BER3</accession>
<dbReference type="CDD" id="cd06577">
    <property type="entry name" value="PASTA_pknB"/>
    <property type="match status" value="2"/>
</dbReference>
<dbReference type="InterPro" id="IPR036950">
    <property type="entry name" value="PBP_transglycosylase"/>
</dbReference>
<dbReference type="EMBL" id="BAAAYV010000006">
    <property type="protein sequence ID" value="GAA3657208.1"/>
    <property type="molecule type" value="Genomic_DNA"/>
</dbReference>
<dbReference type="PANTHER" id="PTHR32282:SF33">
    <property type="entry name" value="PEPTIDOGLYCAN GLYCOSYLTRANSFERASE"/>
    <property type="match status" value="1"/>
</dbReference>
<keyword evidence="1" id="KW-0121">Carboxypeptidase</keyword>
<dbReference type="Gene3D" id="1.10.3810.10">
    <property type="entry name" value="Biosynthetic peptidoglycan transglycosylase-like"/>
    <property type="match status" value="1"/>
</dbReference>
<dbReference type="SUPFAM" id="SSF53955">
    <property type="entry name" value="Lysozyme-like"/>
    <property type="match status" value="1"/>
</dbReference>
<evidence type="ECO:0000313" key="11">
    <source>
        <dbReference type="EMBL" id="GAA3657208.1"/>
    </source>
</evidence>
<keyword evidence="3" id="KW-0328">Glycosyltransferase</keyword>
<evidence type="ECO:0000256" key="4">
    <source>
        <dbReference type="ARBA" id="ARBA00022679"/>
    </source>
</evidence>
<protein>
    <submittedName>
        <fullName evidence="11">Transglycosylase domain-containing protein</fullName>
    </submittedName>
</protein>
<dbReference type="InterPro" id="IPR001460">
    <property type="entry name" value="PCN-bd_Tpept"/>
</dbReference>
<feature type="domain" description="PASTA" evidence="10">
    <location>
        <begin position="723"/>
        <end position="786"/>
    </location>
</feature>
<dbReference type="InterPro" id="IPR001264">
    <property type="entry name" value="Glyco_trans_51"/>
</dbReference>
<dbReference type="SMART" id="SM00740">
    <property type="entry name" value="PASTA"/>
    <property type="match status" value="2"/>
</dbReference>
<evidence type="ECO:0000256" key="1">
    <source>
        <dbReference type="ARBA" id="ARBA00022645"/>
    </source>
</evidence>
<dbReference type="PROSITE" id="PS51178">
    <property type="entry name" value="PASTA"/>
    <property type="match status" value="2"/>
</dbReference>
<comment type="catalytic activity">
    <reaction evidence="8">
        <text>[GlcNAc-(1-&gt;4)-Mur2Ac(oyl-L-Ala-gamma-D-Glu-L-Lys-D-Ala-D-Ala)](n)-di-trans,octa-cis-undecaprenyl diphosphate + beta-D-GlcNAc-(1-&gt;4)-Mur2Ac(oyl-L-Ala-gamma-D-Glu-L-Lys-D-Ala-D-Ala)-di-trans,octa-cis-undecaprenyl diphosphate = [GlcNAc-(1-&gt;4)-Mur2Ac(oyl-L-Ala-gamma-D-Glu-L-Lys-D-Ala-D-Ala)](n+1)-di-trans,octa-cis-undecaprenyl diphosphate + di-trans,octa-cis-undecaprenyl diphosphate + H(+)</text>
        <dbReference type="Rhea" id="RHEA:23708"/>
        <dbReference type="Rhea" id="RHEA-COMP:9602"/>
        <dbReference type="Rhea" id="RHEA-COMP:9603"/>
        <dbReference type="ChEBI" id="CHEBI:15378"/>
        <dbReference type="ChEBI" id="CHEBI:58405"/>
        <dbReference type="ChEBI" id="CHEBI:60033"/>
        <dbReference type="ChEBI" id="CHEBI:78435"/>
        <dbReference type="EC" id="2.4.99.28"/>
    </reaction>
</comment>
<evidence type="ECO:0000256" key="7">
    <source>
        <dbReference type="ARBA" id="ARBA00034000"/>
    </source>
</evidence>
<gene>
    <name evidence="11" type="ORF">GCM10022202_16900</name>
</gene>
<dbReference type="InterPro" id="IPR023346">
    <property type="entry name" value="Lysozyme-like_dom_sf"/>
</dbReference>
<evidence type="ECO:0000256" key="8">
    <source>
        <dbReference type="ARBA" id="ARBA00049902"/>
    </source>
</evidence>
<dbReference type="Pfam" id="PF00912">
    <property type="entry name" value="Transgly"/>
    <property type="match status" value="1"/>
</dbReference>
<dbReference type="Gene3D" id="3.30.10.20">
    <property type="match status" value="2"/>
</dbReference>
<proteinExistence type="predicted"/>
<evidence type="ECO:0000313" key="12">
    <source>
        <dbReference type="Proteomes" id="UP001410795"/>
    </source>
</evidence>
<dbReference type="Gene3D" id="3.40.710.10">
    <property type="entry name" value="DD-peptidase/beta-lactamase superfamily"/>
    <property type="match status" value="1"/>
</dbReference>
<keyword evidence="5" id="KW-0378">Hydrolase</keyword>
<evidence type="ECO:0000256" key="3">
    <source>
        <dbReference type="ARBA" id="ARBA00022676"/>
    </source>
</evidence>
<reference evidence="12" key="1">
    <citation type="journal article" date="2019" name="Int. J. Syst. Evol. Microbiol.">
        <title>The Global Catalogue of Microorganisms (GCM) 10K type strain sequencing project: providing services to taxonomists for standard genome sequencing and annotation.</title>
        <authorList>
            <consortium name="The Broad Institute Genomics Platform"/>
            <consortium name="The Broad Institute Genome Sequencing Center for Infectious Disease"/>
            <person name="Wu L."/>
            <person name="Ma J."/>
        </authorList>
    </citation>
    <scope>NUCLEOTIDE SEQUENCE [LARGE SCALE GENOMIC DNA]</scope>
    <source>
        <strain evidence="12">JCM 16546</strain>
    </source>
</reference>